<dbReference type="GO" id="GO:0006412">
    <property type="term" value="P:translation"/>
    <property type="evidence" value="ECO:0007669"/>
    <property type="project" value="UniProtKB-UniRule"/>
</dbReference>
<dbReference type="OrthoDB" id="9807419at2"/>
<evidence type="ECO:0000313" key="15">
    <source>
        <dbReference type="Proteomes" id="UP000049828"/>
    </source>
</evidence>
<dbReference type="SUPFAM" id="SSF50104">
    <property type="entry name" value="Translation proteins SH3-like domain"/>
    <property type="match status" value="1"/>
</dbReference>
<proteinExistence type="inferred from homology"/>
<keyword evidence="7 10" id="KW-0687">Ribonucleoprotein</keyword>
<dbReference type="CDD" id="cd06089">
    <property type="entry name" value="KOW_RPL26"/>
    <property type="match status" value="1"/>
</dbReference>
<dbReference type="InterPro" id="IPR008991">
    <property type="entry name" value="Translation_prot_SH3-like_sf"/>
</dbReference>
<evidence type="ECO:0000313" key="12">
    <source>
        <dbReference type="EMBL" id="CRL38799.1"/>
    </source>
</evidence>
<dbReference type="Pfam" id="PF00467">
    <property type="entry name" value="KOW"/>
    <property type="match status" value="1"/>
</dbReference>
<dbReference type="GO" id="GO:0019843">
    <property type="term" value="F:rRNA binding"/>
    <property type="evidence" value="ECO:0007669"/>
    <property type="project" value="UniProtKB-UniRule"/>
</dbReference>
<dbReference type="GO" id="GO:0003735">
    <property type="term" value="F:structural constituent of ribosome"/>
    <property type="evidence" value="ECO:0007669"/>
    <property type="project" value="InterPro"/>
</dbReference>
<dbReference type="InterPro" id="IPR003256">
    <property type="entry name" value="Ribosomal_uL24"/>
</dbReference>
<organism evidence="12 15">
    <name type="scientific">Roseburia inulinivorans</name>
    <dbReference type="NCBI Taxonomy" id="360807"/>
    <lineage>
        <taxon>Bacteria</taxon>
        <taxon>Bacillati</taxon>
        <taxon>Bacillota</taxon>
        <taxon>Clostridia</taxon>
        <taxon>Lachnospirales</taxon>
        <taxon>Lachnospiraceae</taxon>
        <taxon>Roseburia</taxon>
    </lineage>
</organism>
<sequence length="103" mass="11167">MATMKIKKGDMVKVIAGKDKDKEGKVISVNKKDNKVLVEGINMVTKHAKPSMANQQGGILHQEAPIDLSNVMLLHNGKATRVGFKMDGDKKVRVAKATGEVID</sequence>
<evidence type="ECO:0000256" key="1">
    <source>
        <dbReference type="ARBA" id="ARBA00004072"/>
    </source>
</evidence>
<accession>A0A0M6WND3</accession>
<evidence type="ECO:0000256" key="4">
    <source>
        <dbReference type="ARBA" id="ARBA00022730"/>
    </source>
</evidence>
<evidence type="ECO:0000313" key="16">
    <source>
        <dbReference type="Proteomes" id="UP000095453"/>
    </source>
</evidence>
<evidence type="ECO:0000313" key="14">
    <source>
        <dbReference type="EMBL" id="RHF86708.1"/>
    </source>
</evidence>
<evidence type="ECO:0000256" key="7">
    <source>
        <dbReference type="ARBA" id="ARBA00023274"/>
    </source>
</evidence>
<dbReference type="Proteomes" id="UP000283701">
    <property type="component" value="Unassembled WGS sequence"/>
</dbReference>
<comment type="subunit">
    <text evidence="3 10">Part of the 50S ribosomal subunit.</text>
</comment>
<dbReference type="SMART" id="SM00739">
    <property type="entry name" value="KOW"/>
    <property type="match status" value="1"/>
</dbReference>
<evidence type="ECO:0000313" key="13">
    <source>
        <dbReference type="EMBL" id="CUN21249.1"/>
    </source>
</evidence>
<evidence type="ECO:0000256" key="8">
    <source>
        <dbReference type="ARBA" id="ARBA00035206"/>
    </source>
</evidence>
<keyword evidence="5 10" id="KW-0694">RNA-binding</keyword>
<dbReference type="HAMAP" id="MF_01326_B">
    <property type="entry name" value="Ribosomal_uL24_B"/>
    <property type="match status" value="1"/>
</dbReference>
<evidence type="ECO:0000256" key="10">
    <source>
        <dbReference type="HAMAP-Rule" id="MF_01326"/>
    </source>
</evidence>
<dbReference type="Pfam" id="PF17136">
    <property type="entry name" value="ribosomal_L24"/>
    <property type="match status" value="1"/>
</dbReference>
<dbReference type="NCBIfam" id="TIGR01079">
    <property type="entry name" value="rplX_bact"/>
    <property type="match status" value="1"/>
</dbReference>
<dbReference type="RefSeq" id="WP_055039759.1">
    <property type="nucleotide sequence ID" value="NZ_CBCTRZ010000004.1"/>
</dbReference>
<dbReference type="Gene3D" id="2.30.30.30">
    <property type="match status" value="1"/>
</dbReference>
<dbReference type="InterPro" id="IPR005824">
    <property type="entry name" value="KOW"/>
</dbReference>
<dbReference type="GO" id="GO:1990904">
    <property type="term" value="C:ribonucleoprotein complex"/>
    <property type="evidence" value="ECO:0007669"/>
    <property type="project" value="UniProtKB-KW"/>
</dbReference>
<dbReference type="GO" id="GO:0005840">
    <property type="term" value="C:ribosome"/>
    <property type="evidence" value="ECO:0007669"/>
    <property type="project" value="UniProtKB-KW"/>
</dbReference>
<dbReference type="EMBL" id="CVRS01000073">
    <property type="protein sequence ID" value="CRL38799.1"/>
    <property type="molecule type" value="Genomic_DNA"/>
</dbReference>
<evidence type="ECO:0000256" key="9">
    <source>
        <dbReference type="ARBA" id="ARBA00058688"/>
    </source>
</evidence>
<comment type="function">
    <text evidence="1 10">One of two assembly initiator proteins, it binds directly to the 5'-end of the 23S rRNA, where it nucleates assembly of the 50S subunit.</text>
</comment>
<dbReference type="EMBL" id="QRHP01000002">
    <property type="protein sequence ID" value="RHF86708.1"/>
    <property type="molecule type" value="Genomic_DNA"/>
</dbReference>
<reference evidence="15" key="2">
    <citation type="submission" date="2015-05" db="EMBL/GenBank/DDBJ databases">
        <authorList>
            <consortium name="Pathogen Informatics"/>
        </authorList>
    </citation>
    <scope>NUCLEOTIDE SEQUENCE [LARGE SCALE GENOMIC DNA]</scope>
    <source>
        <strain evidence="13 16">2789STDY5608887</strain>
        <strain evidence="15">L1-83</strain>
    </source>
</reference>
<dbReference type="InterPro" id="IPR057264">
    <property type="entry name" value="Ribosomal_uL24_C"/>
</dbReference>
<keyword evidence="15" id="KW-1185">Reference proteome</keyword>
<dbReference type="Proteomes" id="UP000049828">
    <property type="component" value="Unassembled WGS sequence"/>
</dbReference>
<evidence type="ECO:0000256" key="6">
    <source>
        <dbReference type="ARBA" id="ARBA00022980"/>
    </source>
</evidence>
<gene>
    <name evidence="10 12" type="primary">rplX</name>
    <name evidence="14" type="ORF">DW654_03820</name>
    <name evidence="13" type="ORF">ERS852444_02466</name>
    <name evidence="12" type="ORF">RIL183_23311</name>
</gene>
<reference evidence="12" key="1">
    <citation type="submission" date="2015-05" db="EMBL/GenBank/DDBJ databases">
        <authorList>
            <person name="Wang D.B."/>
            <person name="Wang M."/>
        </authorList>
    </citation>
    <scope>NUCLEOTIDE SEQUENCE [LARGE SCALE GENOMIC DNA]</scope>
    <source>
        <strain evidence="12">L1-83</strain>
    </source>
</reference>
<dbReference type="PANTHER" id="PTHR12903">
    <property type="entry name" value="MITOCHONDRIAL RIBOSOMAL PROTEIN L24"/>
    <property type="match status" value="1"/>
</dbReference>
<dbReference type="Proteomes" id="UP000095453">
    <property type="component" value="Unassembled WGS sequence"/>
</dbReference>
<dbReference type="FunFam" id="2.30.30.30:FF:000004">
    <property type="entry name" value="50S ribosomal protein L24"/>
    <property type="match status" value="1"/>
</dbReference>
<evidence type="ECO:0000259" key="11">
    <source>
        <dbReference type="SMART" id="SM00739"/>
    </source>
</evidence>
<evidence type="ECO:0000256" key="2">
    <source>
        <dbReference type="ARBA" id="ARBA00010618"/>
    </source>
</evidence>
<evidence type="ECO:0000256" key="3">
    <source>
        <dbReference type="ARBA" id="ARBA00011838"/>
    </source>
</evidence>
<dbReference type="InterPro" id="IPR014722">
    <property type="entry name" value="Rib_uL2_dom2"/>
</dbReference>
<dbReference type="STRING" id="360807.ERS852392_00295"/>
<name>A0A0M6WND3_9FIRM</name>
<protein>
    <recommendedName>
        <fullName evidence="8 10">Large ribosomal subunit protein uL24</fullName>
    </recommendedName>
</protein>
<feature type="domain" description="KOW" evidence="11">
    <location>
        <begin position="5"/>
        <end position="32"/>
    </location>
</feature>
<dbReference type="EMBL" id="CYXX01000020">
    <property type="protein sequence ID" value="CUN21249.1"/>
    <property type="molecule type" value="Genomic_DNA"/>
</dbReference>
<keyword evidence="6 10" id="KW-0689">Ribosomal protein</keyword>
<reference evidence="14 17" key="3">
    <citation type="submission" date="2018-08" db="EMBL/GenBank/DDBJ databases">
        <title>A genome reference for cultivated species of the human gut microbiota.</title>
        <authorList>
            <person name="Zou Y."/>
            <person name="Xue W."/>
            <person name="Luo G."/>
        </authorList>
    </citation>
    <scope>NUCLEOTIDE SEQUENCE [LARGE SCALE GENOMIC DNA]</scope>
    <source>
        <strain evidence="14 17">AM23-23AC</strain>
    </source>
</reference>
<comment type="function">
    <text evidence="9 10">One of the proteins that surrounds the polypeptide exit tunnel on the outside of the subunit.</text>
</comment>
<evidence type="ECO:0000256" key="5">
    <source>
        <dbReference type="ARBA" id="ARBA00022884"/>
    </source>
</evidence>
<comment type="similarity">
    <text evidence="2 10">Belongs to the universal ribosomal protein uL24 family.</text>
</comment>
<evidence type="ECO:0000313" key="17">
    <source>
        <dbReference type="Proteomes" id="UP000283701"/>
    </source>
</evidence>
<keyword evidence="4 10" id="KW-0699">rRNA-binding</keyword>
<dbReference type="AlphaFoldDB" id="A0A0M6WND3"/>
<dbReference type="InterPro" id="IPR041988">
    <property type="entry name" value="Ribosomal_uL24_KOW"/>
</dbReference>